<dbReference type="EMBL" id="JEMC01001848">
    <property type="protein sequence ID" value="KYF93190.1"/>
    <property type="molecule type" value="Genomic_DNA"/>
</dbReference>
<sequence>MKRWVAQKLELVALIATGASLVAHGGDIPTCVLNDAESITVNVTGDCGPAGVVTIELGDASCSVSVSGDPTGLPRSGHSRAGLSSGFTLRAEEADGIERECSAKKQADAEDTYKLSCFVSRKGGSPSSTLACEAELSPVSDGCDLRQCAPLACPDGQEPRSAAGACCPVCVDPPLQPQPPPVPVDPCADVECPSACPEGQELAFTGIGCCAQCTTQSAACFEQRDAFEPELAATLALTRACETDLDCTFSSLWTRCGPRCPVPIARNAIDMTHETLRLAGEEACVDCLPAEPHCSSEQTMTGRPACVDGSCVGIKD</sequence>
<organism evidence="2 3">
    <name type="scientific">Sorangium cellulosum</name>
    <name type="common">Polyangium cellulosum</name>
    <dbReference type="NCBI Taxonomy" id="56"/>
    <lineage>
        <taxon>Bacteria</taxon>
        <taxon>Pseudomonadati</taxon>
        <taxon>Myxococcota</taxon>
        <taxon>Polyangia</taxon>
        <taxon>Polyangiales</taxon>
        <taxon>Polyangiaceae</taxon>
        <taxon>Sorangium</taxon>
    </lineage>
</organism>
<feature type="signal peptide" evidence="1">
    <location>
        <begin position="1"/>
        <end position="25"/>
    </location>
</feature>
<dbReference type="AlphaFoldDB" id="A0A150S7G5"/>
<protein>
    <recommendedName>
        <fullName evidence="4">Secreted protein</fullName>
    </recommendedName>
</protein>
<proteinExistence type="predicted"/>
<evidence type="ECO:0000256" key="1">
    <source>
        <dbReference type="SAM" id="SignalP"/>
    </source>
</evidence>
<evidence type="ECO:0008006" key="4">
    <source>
        <dbReference type="Google" id="ProtNLM"/>
    </source>
</evidence>
<evidence type="ECO:0000313" key="2">
    <source>
        <dbReference type="EMBL" id="KYF93190.1"/>
    </source>
</evidence>
<name>A0A150S7G5_SORCE</name>
<dbReference type="Proteomes" id="UP000075515">
    <property type="component" value="Unassembled WGS sequence"/>
</dbReference>
<reference evidence="2 3" key="1">
    <citation type="submission" date="2014-02" db="EMBL/GenBank/DDBJ databases">
        <title>The small core and large imbalanced accessory genome model reveals a collaborative survival strategy of Sorangium cellulosum strains in nature.</title>
        <authorList>
            <person name="Han K."/>
            <person name="Peng R."/>
            <person name="Blom J."/>
            <person name="Li Y.-Z."/>
        </authorList>
    </citation>
    <scope>NUCLEOTIDE SEQUENCE [LARGE SCALE GENOMIC DNA]</scope>
    <source>
        <strain evidence="2 3">So0149</strain>
    </source>
</reference>
<keyword evidence="1" id="KW-0732">Signal</keyword>
<comment type="caution">
    <text evidence="2">The sequence shown here is derived from an EMBL/GenBank/DDBJ whole genome shotgun (WGS) entry which is preliminary data.</text>
</comment>
<feature type="chain" id="PRO_5007568712" description="Secreted protein" evidence="1">
    <location>
        <begin position="26"/>
        <end position="316"/>
    </location>
</feature>
<gene>
    <name evidence="2" type="ORF">BE18_41865</name>
</gene>
<evidence type="ECO:0000313" key="3">
    <source>
        <dbReference type="Proteomes" id="UP000075515"/>
    </source>
</evidence>
<accession>A0A150S7G5</accession>